<dbReference type="PROSITE" id="PS50821">
    <property type="entry name" value="PAZ"/>
    <property type="match status" value="1"/>
</dbReference>
<dbReference type="PANTHER" id="PTHR22891">
    <property type="entry name" value="EUKARYOTIC TRANSLATION INITIATION FACTOR 2C"/>
    <property type="match status" value="1"/>
</dbReference>
<name>A0ABY6JY95_9ARAC</name>
<dbReference type="Pfam" id="PF16488">
    <property type="entry name" value="ArgoL2"/>
    <property type="match status" value="1"/>
</dbReference>
<dbReference type="InterPro" id="IPR014811">
    <property type="entry name" value="ArgoL1"/>
</dbReference>
<dbReference type="InterPro" id="IPR029526">
    <property type="entry name" value="PGBD"/>
</dbReference>
<dbReference type="InterPro" id="IPR003100">
    <property type="entry name" value="PAZ_dom"/>
</dbReference>
<feature type="domain" description="PAZ" evidence="2">
    <location>
        <begin position="166"/>
        <end position="286"/>
    </location>
</feature>
<protein>
    <submittedName>
        <fullName evidence="4">AGO1</fullName>
    </submittedName>
</protein>
<sequence length="1250" mass="142571">MPSVATTQAEPVCVKLEVKVNLPGEGKDREFLVTLQWAAKVSLCALEDVLEGRSRTVPLDTVQALDVIMRQLPSLMYTPVGRSFFSPPEVYVEPLGEGREVWFGFHQSVRPSQWKMLLNIDGIPTSPSCTKDRCSQTVNDQIPISSVCSHAVSATAFYKSQQVIDYLYEVLESGSQTKVDLTDTRRPLTESQRLKFTKEIKGLKIEITHCGAMRRKYRVCNVTRKAAQQQVFPLQLENGQTMECSVAKYFLDKYKMRLRFPHLPCLQVGQEHKHTYLPLEVCNIVAGQRCIKKLTDAQTSSMIRAAAKSAPDRKMEITSLVECSAFSEDTEVYSLSSEFEEIVEDTFEDEFSDEEVDENQPSPWVRVYTPFSTSKTLTFGEVCGPQHLLPSIIRPIEYFLLFITMNLMKEIVAFTNKCAQTLLASNRDKLPPFSRKLAWKDTTLDEMMAFIGVIFNMGNVKKNQIRDYWSKNELLETPWFGKVMSRGRFELLYSCFSLIDDFNLVPSSHPDYNPTARFEKLIEHVNNKFLYYYKPTQNLTVDESLVCLKKRTRLRQYMPQKHHGRFGVKLWMLCESKTGYCLRMKPYKGKLSPIIKSLSYDVPMNLLQESSLLGKGYHLITDNFFTSINLAKDLLDSHTYLTGTIRTNRKGLPKTLTSAKLGVDESLYMVNNNLLALAYKEKKSKPPVKFLSTFCDASSGKKKVSDQRDYPQMKICYDSYMGGVDLNDQMLYTYMDERKGRKFYRKVILNIFHRALLNSFILYEQHTKDNPKLSRRAFNYSVINGLVKNHLKPPVLLQQARKYSKNFQKRERVDVWSAQRANFNSDPYVREFGLNISNSLMEVHGRILQPPKLQYGGTQPKQSIVPHQGTWDMRGKQFHTGVEIHTWAIACFAPPKTCKADSLRSFVENLKSISEQAGMPISPHPCFLKYASGPDQVEPMFRYLKSTYLDLQLLLVILPGKTPVYGEVKRVGDTLLGIVTQCVSAKTISKTHLVQAISNLCLKINVKLGGINSILVPNISCEFEGLHEQFICDRIVVEVRDKAFSERMQLDSELTLEKAAKMVRQQEAVRQQQVDLQRPSTSQKVNQVKFNSKKQSPKQQQQPSRKKEKSAKTRSRCPKCGGFTHREGQACRAEGQRGDLCSKTAHFANCCSDKQAKTAEVKAVSELDEEIGFLLEVSSVEDSSNLDDDEGECRRRWTAEIQVNGKQVKFKLDSQADVTCVPLCLFKKIMGQQRLVESDINIRAAEFSEL</sequence>
<dbReference type="Pfam" id="PF16487">
    <property type="entry name" value="ArgoMid"/>
    <property type="match status" value="1"/>
</dbReference>
<evidence type="ECO:0000313" key="5">
    <source>
        <dbReference type="Proteomes" id="UP001235939"/>
    </source>
</evidence>
<dbReference type="InterPro" id="IPR036085">
    <property type="entry name" value="PAZ_dom_sf"/>
</dbReference>
<dbReference type="CDD" id="cd02846">
    <property type="entry name" value="PAZ_argonaute_like"/>
    <property type="match status" value="1"/>
</dbReference>
<dbReference type="Pfam" id="PF02170">
    <property type="entry name" value="PAZ"/>
    <property type="match status" value="1"/>
</dbReference>
<dbReference type="PROSITE" id="PS50822">
    <property type="entry name" value="PIWI"/>
    <property type="match status" value="1"/>
</dbReference>
<dbReference type="Pfam" id="PF02171">
    <property type="entry name" value="Piwi"/>
    <property type="match status" value="1"/>
</dbReference>
<dbReference type="Gene3D" id="2.170.260.10">
    <property type="entry name" value="paz domain"/>
    <property type="match status" value="1"/>
</dbReference>
<dbReference type="InterPro" id="IPR012337">
    <property type="entry name" value="RNaseH-like_sf"/>
</dbReference>
<accession>A0ABY6JY95</accession>
<dbReference type="InterPro" id="IPR032473">
    <property type="entry name" value="Argonaute_Mid_dom"/>
</dbReference>
<evidence type="ECO:0000256" key="1">
    <source>
        <dbReference type="SAM" id="MobiDB-lite"/>
    </source>
</evidence>
<keyword evidence="5" id="KW-1185">Reference proteome</keyword>
<dbReference type="Proteomes" id="UP001235939">
    <property type="component" value="Chromosome 01"/>
</dbReference>
<dbReference type="InterPro" id="IPR032472">
    <property type="entry name" value="ArgoL2"/>
</dbReference>
<dbReference type="SUPFAM" id="SSF53098">
    <property type="entry name" value="Ribonuclease H-like"/>
    <property type="match status" value="1"/>
</dbReference>
<gene>
    <name evidence="4" type="ORF">LAZ67_1005731</name>
</gene>
<feature type="compositionally biased region" description="Polar residues" evidence="1">
    <location>
        <begin position="1078"/>
        <end position="1090"/>
    </location>
</feature>
<dbReference type="SMART" id="SM01163">
    <property type="entry name" value="DUF1785"/>
    <property type="match status" value="1"/>
</dbReference>
<proteinExistence type="predicted"/>
<dbReference type="SUPFAM" id="SSF101690">
    <property type="entry name" value="PAZ domain"/>
    <property type="match status" value="1"/>
</dbReference>
<feature type="region of interest" description="Disordered" evidence="1">
    <location>
        <begin position="1071"/>
        <end position="1118"/>
    </location>
</feature>
<reference evidence="4 5" key="1">
    <citation type="submission" date="2022-01" db="EMBL/GenBank/DDBJ databases">
        <title>A chromosomal length assembly of Cordylochernes scorpioides.</title>
        <authorList>
            <person name="Zeh D."/>
            <person name="Zeh J."/>
        </authorList>
    </citation>
    <scope>NUCLEOTIDE SEQUENCE [LARGE SCALE GENOMIC DNA]</scope>
    <source>
        <strain evidence="4">IN4F17</strain>
        <tissue evidence="4">Whole Body</tissue>
    </source>
</reference>
<feature type="domain" description="Piwi" evidence="3">
    <location>
        <begin position="953"/>
        <end position="1015"/>
    </location>
</feature>
<feature type="compositionally biased region" description="Basic residues" evidence="1">
    <location>
        <begin position="1104"/>
        <end position="1117"/>
    </location>
</feature>
<organism evidence="4 5">
    <name type="scientific">Cordylochernes scorpioides</name>
    <dbReference type="NCBI Taxonomy" id="51811"/>
    <lineage>
        <taxon>Eukaryota</taxon>
        <taxon>Metazoa</taxon>
        <taxon>Ecdysozoa</taxon>
        <taxon>Arthropoda</taxon>
        <taxon>Chelicerata</taxon>
        <taxon>Arachnida</taxon>
        <taxon>Pseudoscorpiones</taxon>
        <taxon>Cheliferoidea</taxon>
        <taxon>Chernetidae</taxon>
        <taxon>Cordylochernes</taxon>
    </lineage>
</organism>
<dbReference type="Gene3D" id="3.40.50.2300">
    <property type="match status" value="1"/>
</dbReference>
<dbReference type="SMART" id="SM00949">
    <property type="entry name" value="PAZ"/>
    <property type="match status" value="1"/>
</dbReference>
<evidence type="ECO:0000313" key="4">
    <source>
        <dbReference type="EMBL" id="UYV61649.1"/>
    </source>
</evidence>
<dbReference type="EMBL" id="CP092863">
    <property type="protein sequence ID" value="UYV61649.1"/>
    <property type="molecule type" value="Genomic_DNA"/>
</dbReference>
<dbReference type="Pfam" id="PF13843">
    <property type="entry name" value="DDE_Tnp_1_7"/>
    <property type="match status" value="1"/>
</dbReference>
<dbReference type="Pfam" id="PF08699">
    <property type="entry name" value="ArgoL1"/>
    <property type="match status" value="1"/>
</dbReference>
<evidence type="ECO:0000259" key="2">
    <source>
        <dbReference type="PROSITE" id="PS50821"/>
    </source>
</evidence>
<evidence type="ECO:0000259" key="3">
    <source>
        <dbReference type="PROSITE" id="PS50822"/>
    </source>
</evidence>
<dbReference type="InterPro" id="IPR003165">
    <property type="entry name" value="Piwi"/>
</dbReference>